<keyword evidence="5" id="KW-0808">Transferase</keyword>
<dbReference type="EMBL" id="FOYQ01000002">
    <property type="protein sequence ID" value="SFR52664.1"/>
    <property type="molecule type" value="Genomic_DNA"/>
</dbReference>
<keyword evidence="7" id="KW-0460">Magnesium</keyword>
<sequence length="275" mass="29849">MSTINCLGKLIDLEIPRVMGILNLTPDSFYPGSRHNSAGSALEQAGQFISEGADFLDIGGYSSRPGAQDISQQEEADRVLPAIEAITKAHPEVPISIDTFRSSVARQALEAGAALINDISGAAASPDMLELAGKKNVPIILMHMRGTPRNMQQLTDYQDLIGEVLQYFSGLLDRAKKAGVNDCIVDPGFGFAKTREQNFELLAKLDQLKILGVPVLAGVSRKSMIYKTLEIAPEEALNGTTALHMAALERGARILRVHDPREASQCIQLWKELAR</sequence>
<name>A0A1I6HE61_9FLAO</name>
<comment type="catalytic activity">
    <reaction evidence="1">
        <text>(7,8-dihydropterin-6-yl)methyl diphosphate + 4-aminobenzoate = 7,8-dihydropteroate + diphosphate</text>
        <dbReference type="Rhea" id="RHEA:19949"/>
        <dbReference type="ChEBI" id="CHEBI:17836"/>
        <dbReference type="ChEBI" id="CHEBI:17839"/>
        <dbReference type="ChEBI" id="CHEBI:33019"/>
        <dbReference type="ChEBI" id="CHEBI:72950"/>
        <dbReference type="EC" id="2.5.1.15"/>
    </reaction>
</comment>
<comment type="pathway">
    <text evidence="3">Cofactor biosynthesis; tetrahydrofolate biosynthesis; 7,8-dihydrofolate from 2-amino-4-hydroxy-6-hydroxymethyl-7,8-dihydropteridine diphosphate and 4-aminobenzoate: step 1/2.</text>
</comment>
<dbReference type="Proteomes" id="UP000199534">
    <property type="component" value="Unassembled WGS sequence"/>
</dbReference>
<dbReference type="GO" id="GO:0046872">
    <property type="term" value="F:metal ion binding"/>
    <property type="evidence" value="ECO:0007669"/>
    <property type="project" value="UniProtKB-KW"/>
</dbReference>
<evidence type="ECO:0000256" key="3">
    <source>
        <dbReference type="ARBA" id="ARBA00004763"/>
    </source>
</evidence>
<dbReference type="PANTHER" id="PTHR20941:SF1">
    <property type="entry name" value="FOLIC ACID SYNTHESIS PROTEIN FOL1"/>
    <property type="match status" value="1"/>
</dbReference>
<feature type="domain" description="Pterin-binding" evidence="9">
    <location>
        <begin position="16"/>
        <end position="268"/>
    </location>
</feature>
<dbReference type="NCBIfam" id="TIGR01496">
    <property type="entry name" value="DHPS"/>
    <property type="match status" value="1"/>
</dbReference>
<dbReference type="AlphaFoldDB" id="A0A1I6HE61"/>
<evidence type="ECO:0000259" key="9">
    <source>
        <dbReference type="PROSITE" id="PS50972"/>
    </source>
</evidence>
<evidence type="ECO:0000313" key="11">
    <source>
        <dbReference type="Proteomes" id="UP000199534"/>
    </source>
</evidence>
<evidence type="ECO:0000256" key="7">
    <source>
        <dbReference type="ARBA" id="ARBA00022842"/>
    </source>
</evidence>
<dbReference type="Pfam" id="PF00809">
    <property type="entry name" value="Pterin_bind"/>
    <property type="match status" value="1"/>
</dbReference>
<keyword evidence="6" id="KW-0479">Metal-binding</keyword>
<dbReference type="RefSeq" id="WP_092982998.1">
    <property type="nucleotide sequence ID" value="NZ_FOYQ01000002.1"/>
</dbReference>
<evidence type="ECO:0000256" key="1">
    <source>
        <dbReference type="ARBA" id="ARBA00000012"/>
    </source>
</evidence>
<dbReference type="GO" id="GO:0005829">
    <property type="term" value="C:cytosol"/>
    <property type="evidence" value="ECO:0007669"/>
    <property type="project" value="TreeGrafter"/>
</dbReference>
<dbReference type="GO" id="GO:0004156">
    <property type="term" value="F:dihydropteroate synthase activity"/>
    <property type="evidence" value="ECO:0007669"/>
    <property type="project" value="UniProtKB-EC"/>
</dbReference>
<dbReference type="CDD" id="cd00739">
    <property type="entry name" value="DHPS"/>
    <property type="match status" value="1"/>
</dbReference>
<comment type="cofactor">
    <cofactor evidence="2">
        <name>Mg(2+)</name>
        <dbReference type="ChEBI" id="CHEBI:18420"/>
    </cofactor>
</comment>
<evidence type="ECO:0000256" key="2">
    <source>
        <dbReference type="ARBA" id="ARBA00001946"/>
    </source>
</evidence>
<dbReference type="InterPro" id="IPR011005">
    <property type="entry name" value="Dihydropteroate_synth-like_sf"/>
</dbReference>
<dbReference type="Gene3D" id="3.20.20.20">
    <property type="entry name" value="Dihydropteroate synthase-like"/>
    <property type="match status" value="1"/>
</dbReference>
<dbReference type="STRING" id="400055.SAMN04490243_2619"/>
<proteinExistence type="predicted"/>
<evidence type="ECO:0000256" key="4">
    <source>
        <dbReference type="ARBA" id="ARBA00012458"/>
    </source>
</evidence>
<organism evidence="10 11">
    <name type="scientific">Robiginitalea myxolifaciens</name>
    <dbReference type="NCBI Taxonomy" id="400055"/>
    <lineage>
        <taxon>Bacteria</taxon>
        <taxon>Pseudomonadati</taxon>
        <taxon>Bacteroidota</taxon>
        <taxon>Flavobacteriia</taxon>
        <taxon>Flavobacteriales</taxon>
        <taxon>Flavobacteriaceae</taxon>
        <taxon>Robiginitalea</taxon>
    </lineage>
</organism>
<evidence type="ECO:0000256" key="6">
    <source>
        <dbReference type="ARBA" id="ARBA00022723"/>
    </source>
</evidence>
<dbReference type="GO" id="GO:0046656">
    <property type="term" value="P:folic acid biosynthetic process"/>
    <property type="evidence" value="ECO:0007669"/>
    <property type="project" value="UniProtKB-KW"/>
</dbReference>
<evidence type="ECO:0000313" key="10">
    <source>
        <dbReference type="EMBL" id="SFR52664.1"/>
    </source>
</evidence>
<evidence type="ECO:0000256" key="5">
    <source>
        <dbReference type="ARBA" id="ARBA00022679"/>
    </source>
</evidence>
<accession>A0A1I6HE61</accession>
<dbReference type="EC" id="2.5.1.15" evidence="4"/>
<dbReference type="InterPro" id="IPR000489">
    <property type="entry name" value="Pterin-binding_dom"/>
</dbReference>
<gene>
    <name evidence="10" type="ORF">SAMN04490243_2619</name>
</gene>
<reference evidence="10 11" key="1">
    <citation type="submission" date="2016-10" db="EMBL/GenBank/DDBJ databases">
        <authorList>
            <person name="de Groot N.N."/>
        </authorList>
    </citation>
    <scope>NUCLEOTIDE SEQUENCE [LARGE SCALE GENOMIC DNA]</scope>
    <source>
        <strain evidence="10 11">DSM 21019</strain>
    </source>
</reference>
<dbReference type="SUPFAM" id="SSF51717">
    <property type="entry name" value="Dihydropteroate synthetase-like"/>
    <property type="match status" value="1"/>
</dbReference>
<dbReference type="GO" id="GO:0046654">
    <property type="term" value="P:tetrahydrofolate biosynthetic process"/>
    <property type="evidence" value="ECO:0007669"/>
    <property type="project" value="TreeGrafter"/>
</dbReference>
<dbReference type="PROSITE" id="PS50972">
    <property type="entry name" value="PTERIN_BINDING"/>
    <property type="match status" value="1"/>
</dbReference>
<keyword evidence="11" id="KW-1185">Reference proteome</keyword>
<dbReference type="InterPro" id="IPR045031">
    <property type="entry name" value="DHP_synth-like"/>
</dbReference>
<dbReference type="InterPro" id="IPR006390">
    <property type="entry name" value="DHP_synth_dom"/>
</dbReference>
<keyword evidence="8" id="KW-0289">Folate biosynthesis</keyword>
<protein>
    <recommendedName>
        <fullName evidence="4">dihydropteroate synthase</fullName>
        <ecNumber evidence="4">2.5.1.15</ecNumber>
    </recommendedName>
</protein>
<dbReference type="PANTHER" id="PTHR20941">
    <property type="entry name" value="FOLATE SYNTHESIS PROTEINS"/>
    <property type="match status" value="1"/>
</dbReference>
<evidence type="ECO:0000256" key="8">
    <source>
        <dbReference type="ARBA" id="ARBA00022909"/>
    </source>
</evidence>
<dbReference type="OrthoDB" id="9811744at2"/>